<evidence type="ECO:0000313" key="2">
    <source>
        <dbReference type="Proteomes" id="UP000561459"/>
    </source>
</evidence>
<reference evidence="1 2" key="1">
    <citation type="submission" date="2020-08" db="EMBL/GenBank/DDBJ databases">
        <title>Genomic Encyclopedia of Type Strains, Phase IV (KMG-IV): sequencing the most valuable type-strain genomes for metagenomic binning, comparative biology and taxonomic classification.</title>
        <authorList>
            <person name="Goeker M."/>
        </authorList>
    </citation>
    <scope>NUCLEOTIDE SEQUENCE [LARGE SCALE GENOMIC DNA]</scope>
    <source>
        <strain evidence="1 2">DSM 27568</strain>
    </source>
</reference>
<keyword evidence="2" id="KW-1185">Reference proteome</keyword>
<comment type="caution">
    <text evidence="1">The sequence shown here is derived from an EMBL/GenBank/DDBJ whole genome shotgun (WGS) entry which is preliminary data.</text>
</comment>
<dbReference type="RefSeq" id="WP_183616254.1">
    <property type="nucleotide sequence ID" value="NZ_JACIDY010000002.1"/>
</dbReference>
<sequence>MTGCAVPHPQPVHDSQQTEGLVYAAIGKTASVNGPRVTPLALLEDSRCPPSVRCVWAGQVRVQVRIDLGSGSHTAELKQGVPIAVADGTLELVTVGPGPADGGIKPQAYRFGFRFRGGL</sequence>
<organism evidence="1 2">
    <name type="scientific">Novosphingobium fluoreni</name>
    <dbReference type="NCBI Taxonomy" id="1391222"/>
    <lineage>
        <taxon>Bacteria</taxon>
        <taxon>Pseudomonadati</taxon>
        <taxon>Pseudomonadota</taxon>
        <taxon>Alphaproteobacteria</taxon>
        <taxon>Sphingomonadales</taxon>
        <taxon>Sphingomonadaceae</taxon>
        <taxon>Novosphingobium</taxon>
    </lineage>
</organism>
<dbReference type="EMBL" id="JACIDY010000002">
    <property type="protein sequence ID" value="MBB3939532.1"/>
    <property type="molecule type" value="Genomic_DNA"/>
</dbReference>
<dbReference type="Proteomes" id="UP000561459">
    <property type="component" value="Unassembled WGS sequence"/>
</dbReference>
<evidence type="ECO:0000313" key="1">
    <source>
        <dbReference type="EMBL" id="MBB3939532.1"/>
    </source>
</evidence>
<protein>
    <submittedName>
        <fullName evidence="1">Uncharacterized protein</fullName>
    </submittedName>
</protein>
<name>A0A7W6BZ68_9SPHN</name>
<accession>A0A7W6BZ68</accession>
<gene>
    <name evidence="1" type="ORF">GGR39_001172</name>
</gene>
<dbReference type="AlphaFoldDB" id="A0A7W6BZ68"/>
<proteinExistence type="predicted"/>